<dbReference type="EMBL" id="CVQI01032829">
    <property type="protein sequence ID" value="CRK42537.1"/>
    <property type="molecule type" value="Genomic_DNA"/>
</dbReference>
<name>A0A0G4N7T4_VERLO</name>
<evidence type="ECO:0000313" key="1">
    <source>
        <dbReference type="EMBL" id="CRK11918.1"/>
    </source>
</evidence>
<evidence type="ECO:0000313" key="3">
    <source>
        <dbReference type="Proteomes" id="UP000044602"/>
    </source>
</evidence>
<protein>
    <submittedName>
        <fullName evidence="2">Uncharacterized protein</fullName>
    </submittedName>
</protein>
<evidence type="ECO:0000313" key="2">
    <source>
        <dbReference type="EMBL" id="CRK42537.1"/>
    </source>
</evidence>
<sequence>MDRYGAKTRLNSGPRRSLFSPVGAFKPAMKFLEARDKDNKTDMDKWRPVVKGILTIAEEEEKEGGDDPNKDLDGLRNAKRKAAGRAAALRLFDCLWWDSPEQSGSESLQPLYTRLVVPSPLTSPLFHGSAGDF</sequence>
<proteinExistence type="predicted"/>
<organism evidence="2 4">
    <name type="scientific">Verticillium longisporum</name>
    <name type="common">Verticillium dahliae var. longisporum</name>
    <dbReference type="NCBI Taxonomy" id="100787"/>
    <lineage>
        <taxon>Eukaryota</taxon>
        <taxon>Fungi</taxon>
        <taxon>Dikarya</taxon>
        <taxon>Ascomycota</taxon>
        <taxon>Pezizomycotina</taxon>
        <taxon>Sordariomycetes</taxon>
        <taxon>Hypocreomycetidae</taxon>
        <taxon>Glomerellales</taxon>
        <taxon>Plectosphaerellaceae</taxon>
        <taxon>Verticillium</taxon>
    </lineage>
</organism>
<evidence type="ECO:0000313" key="4">
    <source>
        <dbReference type="Proteomes" id="UP000045706"/>
    </source>
</evidence>
<gene>
    <name evidence="1" type="ORF">BN1708_002355</name>
    <name evidence="2" type="ORF">BN1723_005343</name>
</gene>
<dbReference type="Proteomes" id="UP000044602">
    <property type="component" value="Unassembled WGS sequence"/>
</dbReference>
<accession>A0A0G4N7T4</accession>
<dbReference type="Proteomes" id="UP000045706">
    <property type="component" value="Unassembled WGS sequence"/>
</dbReference>
<keyword evidence="3" id="KW-1185">Reference proteome</keyword>
<dbReference type="AlphaFoldDB" id="A0A0G4N7T4"/>
<reference evidence="3 4" key="1">
    <citation type="submission" date="2015-05" db="EMBL/GenBank/DDBJ databases">
        <authorList>
            <person name="Fogelqvist Johan"/>
        </authorList>
    </citation>
    <scope>NUCLEOTIDE SEQUENCE [LARGE SCALE GENOMIC DNA]</scope>
    <source>
        <strain evidence="1">VL1</strain>
        <strain evidence="2">VL2</strain>
    </source>
</reference>
<dbReference type="EMBL" id="CVQH01003335">
    <property type="protein sequence ID" value="CRK11918.1"/>
    <property type="molecule type" value="Genomic_DNA"/>
</dbReference>